<dbReference type="InterPro" id="IPR036291">
    <property type="entry name" value="NAD(P)-bd_dom_sf"/>
</dbReference>
<dbReference type="GO" id="GO:0006813">
    <property type="term" value="P:potassium ion transport"/>
    <property type="evidence" value="ECO:0007669"/>
    <property type="project" value="InterPro"/>
</dbReference>
<dbReference type="Proteomes" id="UP000179284">
    <property type="component" value="Chromosome II"/>
</dbReference>
<evidence type="ECO:0000259" key="1">
    <source>
        <dbReference type="Pfam" id="PF02254"/>
    </source>
</evidence>
<dbReference type="KEGG" id="bhu:bhn_III060"/>
<sequence length="216" mass="23813">MKKSVAVLGLGRYGISLAKSLYDMGADVLVADKDEDTIKEMAGFCTVAVVADLENEEEIKALDLKNMDIVVCAMGRNMSASIMVVAVAKELGVPLVVAKSSSERMSSILKKVGADKIIIPEDFGGNQSARILLSDTFMDYFQLDDTLSLVEIKPRDNWIGKNLIELELRKKYKLNVVAVKDSQTPWGFIDPQRKLGKDTTLLVIIETSELNKINKN</sequence>
<dbReference type="SUPFAM" id="SSF116726">
    <property type="entry name" value="TrkA C-terminal domain-like"/>
    <property type="match status" value="1"/>
</dbReference>
<feature type="domain" description="RCK N-terminal" evidence="1">
    <location>
        <begin position="5"/>
        <end position="120"/>
    </location>
</feature>
<dbReference type="InterPro" id="IPR036721">
    <property type="entry name" value="RCK_C_sf"/>
</dbReference>
<protein>
    <submittedName>
        <fullName evidence="2">Potassium uptake protein TrkA family</fullName>
    </submittedName>
</protein>
<dbReference type="PANTHER" id="PTHR43833:SF7">
    <property type="entry name" value="KTR SYSTEM POTASSIUM UPTAKE PROTEIN C"/>
    <property type="match status" value="1"/>
</dbReference>
<dbReference type="EMBL" id="CP017830">
    <property type="protein sequence ID" value="AOZ95008.1"/>
    <property type="molecule type" value="Genomic_DNA"/>
</dbReference>
<dbReference type="AlphaFoldDB" id="A0A1D9NXA7"/>
<dbReference type="InterPro" id="IPR050721">
    <property type="entry name" value="Trk_Ktr_HKT_K-transport"/>
</dbReference>
<dbReference type="OrthoDB" id="9776294at2"/>
<proteinExistence type="predicted"/>
<name>A0A1D9NXA7_9FIRM</name>
<gene>
    <name evidence="2" type="ORF">bhn_III060</name>
</gene>
<dbReference type="RefSeq" id="WP_071174833.1">
    <property type="nucleotide sequence ID" value="NZ_CP017830.1"/>
</dbReference>
<dbReference type="Gene3D" id="3.40.50.720">
    <property type="entry name" value="NAD(P)-binding Rossmann-like Domain"/>
    <property type="match status" value="1"/>
</dbReference>
<evidence type="ECO:0000313" key="2">
    <source>
        <dbReference type="EMBL" id="AOZ95008.1"/>
    </source>
</evidence>
<organism evidence="2 3">
    <name type="scientific">Butyrivibrio hungatei</name>
    <dbReference type="NCBI Taxonomy" id="185008"/>
    <lineage>
        <taxon>Bacteria</taxon>
        <taxon>Bacillati</taxon>
        <taxon>Bacillota</taxon>
        <taxon>Clostridia</taxon>
        <taxon>Lachnospirales</taxon>
        <taxon>Lachnospiraceae</taxon>
        <taxon>Butyrivibrio</taxon>
    </lineage>
</organism>
<accession>A0A1D9NXA7</accession>
<reference evidence="3" key="1">
    <citation type="submission" date="2016-10" db="EMBL/GenBank/DDBJ databases">
        <title>The complete genome sequence of the rumen bacterium Butyrivibrio hungatei MB2003.</title>
        <authorList>
            <person name="Palevich N."/>
            <person name="Kelly W.J."/>
            <person name="Leahy S.C."/>
            <person name="Altermann E."/>
            <person name="Rakonjac J."/>
            <person name="Attwood G.T."/>
        </authorList>
    </citation>
    <scope>NUCLEOTIDE SEQUENCE [LARGE SCALE GENOMIC DNA]</scope>
    <source>
        <strain evidence="3">MB2003</strain>
    </source>
</reference>
<dbReference type="Pfam" id="PF02254">
    <property type="entry name" value="TrkA_N"/>
    <property type="match status" value="1"/>
</dbReference>
<dbReference type="SUPFAM" id="SSF51735">
    <property type="entry name" value="NAD(P)-binding Rossmann-fold domains"/>
    <property type="match status" value="1"/>
</dbReference>
<dbReference type="PANTHER" id="PTHR43833">
    <property type="entry name" value="POTASSIUM CHANNEL PROTEIN 2-RELATED-RELATED"/>
    <property type="match status" value="1"/>
</dbReference>
<dbReference type="Gene3D" id="3.30.70.1450">
    <property type="entry name" value="Regulator of K+ conductance, C-terminal domain"/>
    <property type="match status" value="1"/>
</dbReference>
<keyword evidence="3" id="KW-1185">Reference proteome</keyword>
<evidence type="ECO:0000313" key="3">
    <source>
        <dbReference type="Proteomes" id="UP000179284"/>
    </source>
</evidence>
<dbReference type="InterPro" id="IPR003148">
    <property type="entry name" value="RCK_N"/>
</dbReference>